<reference evidence="1" key="1">
    <citation type="journal article" date="2014" name="Genome Biol. Evol.">
        <title>Pangenome evidence for extensive interdomain horizontal transfer affecting lineage core and shell genes in uncultured planktonic thaumarchaeota and euryarchaeota.</title>
        <authorList>
            <person name="Deschamps P."/>
            <person name="Zivanovic Y."/>
            <person name="Moreira D."/>
            <person name="Rodriguez-Valera F."/>
            <person name="Lopez-Garcia P."/>
        </authorList>
    </citation>
    <scope>NUCLEOTIDE SEQUENCE</scope>
</reference>
<name>A0A075HDG0_9ARCH</name>
<dbReference type="AlphaFoldDB" id="A0A075HDG0"/>
<proteinExistence type="predicted"/>
<accession>A0A075HDG0</accession>
<organism evidence="1">
    <name type="scientific">uncultured marine thaumarchaeote KM3_67_E04</name>
    <dbReference type="NCBI Taxonomy" id="1456236"/>
    <lineage>
        <taxon>Archaea</taxon>
        <taxon>Nitrososphaerota</taxon>
        <taxon>environmental samples</taxon>
    </lineage>
</organism>
<sequence>MSEIVFYKKQICLGIIFLLVILASFEVIGRTVLDQKDSCFTGLLMSGIYENYASSDLKKLCNDYGKIIYYDYPNRHLAPNQHTDTVNVNEHGFRGSEITQTKDEKTFRAFLVGGSETYGMFSTSDKTTFQGYLQQKLDTLDTDYKIEIINAGVNAYDSLDSAYQIKTKLIDYDPDLLIVVSGHEVGKSAKEVDAKMPFYYSISNQLAKLKLYYKSPEFFEFTKRVILKNVYGDQGVPGEAIVSENIEDNVKAWKNTWIEICELGVESNFDVIIAIPPVSGAGNKIPSDWESQNLEKLSHTSIASSYHLVKDALEDLDKKCTDTIDLTNTFDSKSRTIYLDLTHFTDAGNVLVAEKLFKSSLPIMYEKMGE</sequence>
<dbReference type="Gene3D" id="3.40.50.1110">
    <property type="entry name" value="SGNH hydrolase"/>
    <property type="match status" value="1"/>
</dbReference>
<protein>
    <submittedName>
        <fullName evidence="1">GDSL family lipase</fullName>
    </submittedName>
</protein>
<dbReference type="InterPro" id="IPR036514">
    <property type="entry name" value="SGNH_hydro_sf"/>
</dbReference>
<dbReference type="EMBL" id="KF901004">
    <property type="protein sequence ID" value="AIF14571.1"/>
    <property type="molecule type" value="Genomic_DNA"/>
</dbReference>
<evidence type="ECO:0000313" key="1">
    <source>
        <dbReference type="EMBL" id="AIF14571.1"/>
    </source>
</evidence>
<dbReference type="SUPFAM" id="SSF52266">
    <property type="entry name" value="SGNH hydrolase"/>
    <property type="match status" value="1"/>
</dbReference>